<dbReference type="InParanoid" id="A7UVW4"/>
<sequence>MGWQSSPGRLVVAAAGLFGFVNGQAYFGTYQDTITKCGSDNFIYLGCYGNFLANAGDFFRFGPEGYNAADLSLSFPGWDPGSDWDSTQTPLDCARTCRAYGYKYSAMRDNNCNCGLQLPAAAVPNSDSSACNAQCSGDSTQTCGGGLNAQVYLDPSFAAPDQVPITPRNADLGSTYKHLGCYSSRGFATQDDVRARPLVDDIETCFETCAGLGYPLVFGAREGAQIRCQCGTNFHSGDYRIPPSSLPNPGDCNALCTADDTNGDCDPLTQKCCGRNEHYPVYVSSELQGCYVPRTPGLKQSADQAGFACYNPPSSLLGPPKVLTTSLSSVNQDNIIASRPALVRPLTVTTGTQTWYLNGCYGNVPAQVLDLSAPSGQIISDLATGTLEECARRCSSDTTFNYFGMVNGRDCYCSNTLLTPGQVDDMGTCRVPCQDDATRSCGGATTPVVYSLSQSGVYTERLANIGAGFPTYTCTPSRRVSNDAAAPITCPDDNGISITTAQDKMYHVDCGIEYPDGDLGTVIVDSYAECAAACDANIDCVGFIYQHGPANSNGLDVPCYLKREGAVTAAVSGDTGNWGGRFTGFADGASSGSDSGTGSGSDSGSGTDPDSGSGSGTGTDPDSGSGSGTGTDPDSGSGSGTGTDPDSGSGSGTGTDPDSGSGTGTGTDPDSGSGSGTGTDPDSGSGTGTGTDPDSGSGSGSGTDPDSGSGSGDGSDPGTGSGSGSGNGSGSGTGNGSVVNAIFDKVFGPAFQGVFSSFGKIFDNNPFFKPKKPAGSTRAVSTGNDDVQDLETLASDPSDSTATRSDAFIGDVLSNLNLGSLMSAVPGLEDVLGGQDLGSLIPGNIRAPDPATPPMSANLDGLASLASTVLAALNTLPSDIAAPGPVDTDSLITLASAITDALTTAADGSGPGVINGKDFAGILNSVFDSINGIGSIFPKKSTSSSAQPSMTVAPTQSLRARDVAHIGPHPTGVLPPGNGPAEVCDIATLALPANIFAPTPPPDAGRCIPIIGYWYVGETTLLPCSEGYGAGGPQETGSPQAPGFSGGPGGHPPPPPPAGPPPAVVIPVAGSIVLTQEQLDHLLESTNIELEWTSEGERVLNIPGILDMSDSHSDTFRLLLDQSSDSLSHSTNQFEIPISGEVGLTQSQLDSLLQDSTLDIFWNSQGAKELNIPGVINYSSSRNDTFSLRISSSNHHTTSTASIPGPTESSTPPAAGGETPDGSGADEDGGYDDVEAELAALDALIASFGDIDFDVGDLDIPDIDVEGLDFPTVPSIDTDDLDVDVDDVDVSRVEAPESPEVPDVDAIPAPTIDVDGEVQVGLDDESGVPVVDPVDEAT</sequence>
<dbReference type="PANTHER" id="PTHR40903">
    <property type="entry name" value="GLYCINE-RICH CELL WALL STRUCTURAL PROTEIN 1-LIKE"/>
    <property type="match status" value="1"/>
</dbReference>
<dbReference type="RefSeq" id="XP_001728464.2">
    <property type="nucleotide sequence ID" value="XM_001728412.2"/>
</dbReference>
<proteinExistence type="predicted"/>
<dbReference type="VEuPathDB" id="FungiDB:NCU10264"/>
<dbReference type="HOGENOM" id="CLU_262402_0_0_1"/>
<evidence type="ECO:0000259" key="2">
    <source>
        <dbReference type="PROSITE" id="PS51212"/>
    </source>
</evidence>
<protein>
    <recommendedName>
        <fullName evidence="2">WSC domain-containing protein</fullName>
    </recommendedName>
</protein>
<feature type="domain" description="WSC" evidence="2">
    <location>
        <begin position="354"/>
        <end position="453"/>
    </location>
</feature>
<dbReference type="SMR" id="A7UVW4"/>
<accession>A7UVW4</accession>
<keyword evidence="4" id="KW-1185">Reference proteome</keyword>
<dbReference type="KEGG" id="ncr:NCU10264"/>
<feature type="compositionally biased region" description="Low complexity" evidence="1">
    <location>
        <begin position="604"/>
        <end position="708"/>
    </location>
</feature>
<dbReference type="SMART" id="SM00321">
    <property type="entry name" value="WSC"/>
    <property type="match status" value="2"/>
</dbReference>
<feature type="region of interest" description="Disordered" evidence="1">
    <location>
        <begin position="1027"/>
        <end position="1062"/>
    </location>
</feature>
<feature type="compositionally biased region" description="Pro residues" evidence="1">
    <location>
        <begin position="1050"/>
        <end position="1062"/>
    </location>
</feature>
<gene>
    <name evidence="3" type="ORF">NCU10264</name>
</gene>
<name>A7UVW4_NEUCR</name>
<dbReference type="Proteomes" id="UP000001805">
    <property type="component" value="Chromosome 1, Linkage Group I"/>
</dbReference>
<dbReference type="EMBL" id="CM002236">
    <property type="protein sequence ID" value="EDO65373.2"/>
    <property type="molecule type" value="Genomic_DNA"/>
</dbReference>
<dbReference type="Pfam" id="PF01822">
    <property type="entry name" value="WSC"/>
    <property type="match status" value="2"/>
</dbReference>
<evidence type="ECO:0000256" key="1">
    <source>
        <dbReference type="SAM" id="MobiDB-lite"/>
    </source>
</evidence>
<evidence type="ECO:0000313" key="3">
    <source>
        <dbReference type="EMBL" id="EDO65373.2"/>
    </source>
</evidence>
<dbReference type="GeneID" id="5847829"/>
<dbReference type="Pfam" id="PF14295">
    <property type="entry name" value="PAN_4"/>
    <property type="match status" value="1"/>
</dbReference>
<feature type="compositionally biased region" description="Gly residues" evidence="1">
    <location>
        <begin position="709"/>
        <end position="732"/>
    </location>
</feature>
<dbReference type="PaxDb" id="5141-EFNCRP00000000981"/>
<reference evidence="3 4" key="1">
    <citation type="journal article" date="2003" name="Nature">
        <title>The genome sequence of the filamentous fungus Neurospora crassa.</title>
        <authorList>
            <person name="Galagan J.E."/>
            <person name="Calvo S.E."/>
            <person name="Borkovich K.A."/>
            <person name="Selker E.U."/>
            <person name="Read N.D."/>
            <person name="Jaffe D."/>
            <person name="FitzHugh W."/>
            <person name="Ma L.J."/>
            <person name="Smirnov S."/>
            <person name="Purcell S."/>
            <person name="Rehman B."/>
            <person name="Elkins T."/>
            <person name="Engels R."/>
            <person name="Wang S."/>
            <person name="Nielsen C.B."/>
            <person name="Butler J."/>
            <person name="Endrizzi M."/>
            <person name="Qui D."/>
            <person name="Ianakiev P."/>
            <person name="Bell-Pedersen D."/>
            <person name="Nelson M.A."/>
            <person name="Werner-Washburne M."/>
            <person name="Selitrennikoff C.P."/>
            <person name="Kinsey J.A."/>
            <person name="Braun E.L."/>
            <person name="Zelter A."/>
            <person name="Schulte U."/>
            <person name="Kothe G.O."/>
            <person name="Jedd G."/>
            <person name="Mewes W."/>
            <person name="Staben C."/>
            <person name="Marcotte E."/>
            <person name="Greenberg D."/>
            <person name="Roy A."/>
            <person name="Foley K."/>
            <person name="Naylor J."/>
            <person name="Stange-Thomann N."/>
            <person name="Barrett R."/>
            <person name="Gnerre S."/>
            <person name="Kamal M."/>
            <person name="Kamvysselis M."/>
            <person name="Mauceli E."/>
            <person name="Bielke C."/>
            <person name="Rudd S."/>
            <person name="Frishman D."/>
            <person name="Krystofova S."/>
            <person name="Rasmussen C."/>
            <person name="Metzenberg R.L."/>
            <person name="Perkins D.D."/>
            <person name="Kroken S."/>
            <person name="Cogoni C."/>
            <person name="Macino G."/>
            <person name="Catcheside D."/>
            <person name="Li W."/>
            <person name="Pratt R.J."/>
            <person name="Osmani S.A."/>
            <person name="DeSouza C.P."/>
            <person name="Glass L."/>
            <person name="Orbach M.J."/>
            <person name="Berglund J.A."/>
            <person name="Voelker R."/>
            <person name="Yarden O."/>
            <person name="Plamann M."/>
            <person name="Seiler S."/>
            <person name="Dunlap J."/>
            <person name="Radford A."/>
            <person name="Aramayo R."/>
            <person name="Natvig D.O."/>
            <person name="Alex L.A."/>
            <person name="Mannhaupt G."/>
            <person name="Ebbole D.J."/>
            <person name="Freitag M."/>
            <person name="Paulsen I."/>
            <person name="Sachs M.S."/>
            <person name="Lander E.S."/>
            <person name="Nusbaum C."/>
            <person name="Birren B."/>
        </authorList>
    </citation>
    <scope>NUCLEOTIDE SEQUENCE [LARGE SCALE GENOMIC DNA]</scope>
    <source>
        <strain evidence="4">ATCC 24698 / 74-OR23-1A / CBS 708.71 / DSM 1257 / FGSC 987</strain>
    </source>
</reference>
<feature type="region of interest" description="Disordered" evidence="1">
    <location>
        <begin position="1193"/>
        <end position="1231"/>
    </location>
</feature>
<evidence type="ECO:0000313" key="4">
    <source>
        <dbReference type="Proteomes" id="UP000001805"/>
    </source>
</evidence>
<feature type="region of interest" description="Disordered" evidence="1">
    <location>
        <begin position="589"/>
        <end position="732"/>
    </location>
</feature>
<feature type="domain" description="WSC" evidence="2">
    <location>
        <begin position="41"/>
        <end position="156"/>
    </location>
</feature>
<feature type="region of interest" description="Disordered" evidence="1">
    <location>
        <begin position="770"/>
        <end position="802"/>
    </location>
</feature>
<dbReference type="InterPro" id="IPR003609">
    <property type="entry name" value="Pan_app"/>
</dbReference>
<dbReference type="PROSITE" id="PS51212">
    <property type="entry name" value="WSC"/>
    <property type="match status" value="2"/>
</dbReference>
<dbReference type="PANTHER" id="PTHR40903:SF1">
    <property type="entry name" value="HYPHALLY REGULATED CELL WALL PROTEIN 3"/>
    <property type="match status" value="1"/>
</dbReference>
<dbReference type="InterPro" id="IPR002889">
    <property type="entry name" value="WSC_carb-bd"/>
</dbReference>
<feature type="compositionally biased region" description="Low complexity" evidence="1">
    <location>
        <begin position="1193"/>
        <end position="1202"/>
    </location>
</feature>
<organism evidence="3 4">
    <name type="scientific">Neurospora crassa (strain ATCC 24698 / 74-OR23-1A / CBS 708.71 / DSM 1257 / FGSC 987)</name>
    <dbReference type="NCBI Taxonomy" id="367110"/>
    <lineage>
        <taxon>Eukaryota</taxon>
        <taxon>Fungi</taxon>
        <taxon>Dikarya</taxon>
        <taxon>Ascomycota</taxon>
        <taxon>Pezizomycotina</taxon>
        <taxon>Sordariomycetes</taxon>
        <taxon>Sordariomycetidae</taxon>
        <taxon>Sordariales</taxon>
        <taxon>Sordariaceae</taxon>
        <taxon>Neurospora</taxon>
    </lineage>
</organism>
<dbReference type="OrthoDB" id="3563678at2759"/>
<dbReference type="Gene3D" id="3.50.4.10">
    <property type="entry name" value="Hepatocyte Growth Factor"/>
    <property type="match status" value="1"/>
</dbReference>